<evidence type="ECO:0000313" key="3">
    <source>
        <dbReference type="WBParaSite" id="BXY_0930200.1"/>
    </source>
</evidence>
<accession>A0A1I7S8F9</accession>
<proteinExistence type="predicted"/>
<dbReference type="AlphaFoldDB" id="A0A1I7S8F9"/>
<evidence type="ECO:0000313" key="2">
    <source>
        <dbReference type="Proteomes" id="UP000095284"/>
    </source>
</evidence>
<dbReference type="Proteomes" id="UP000095284">
    <property type="component" value="Unplaced"/>
</dbReference>
<organism evidence="2 3">
    <name type="scientific">Bursaphelenchus xylophilus</name>
    <name type="common">Pinewood nematode worm</name>
    <name type="synonym">Aphelenchoides xylophilus</name>
    <dbReference type="NCBI Taxonomy" id="6326"/>
    <lineage>
        <taxon>Eukaryota</taxon>
        <taxon>Metazoa</taxon>
        <taxon>Ecdysozoa</taxon>
        <taxon>Nematoda</taxon>
        <taxon>Chromadorea</taxon>
        <taxon>Rhabditida</taxon>
        <taxon>Tylenchina</taxon>
        <taxon>Tylenchomorpha</taxon>
        <taxon>Aphelenchoidea</taxon>
        <taxon>Aphelenchoididae</taxon>
        <taxon>Bursaphelenchus</taxon>
    </lineage>
</organism>
<feature type="compositionally biased region" description="Low complexity" evidence="1">
    <location>
        <begin position="22"/>
        <end position="33"/>
    </location>
</feature>
<feature type="region of interest" description="Disordered" evidence="1">
    <location>
        <begin position="20"/>
        <end position="86"/>
    </location>
</feature>
<dbReference type="WBParaSite" id="BXY_0930200.1">
    <property type="protein sequence ID" value="BXY_0930200.1"/>
    <property type="gene ID" value="BXY_0930200"/>
</dbReference>
<reference evidence="3" key="1">
    <citation type="submission" date="2016-11" db="UniProtKB">
        <authorList>
            <consortium name="WormBaseParasite"/>
        </authorList>
    </citation>
    <scope>IDENTIFICATION</scope>
</reference>
<feature type="compositionally biased region" description="Polar residues" evidence="1">
    <location>
        <begin position="55"/>
        <end position="65"/>
    </location>
</feature>
<sequence length="104" mass="11664">MYYEYLQFLRDDSIDLHELSTRSDSSSSTFSEETVLRIPSGDSDDRPLKRFINMPNGTLDPSSDITPGRRAKSPLPPLRLHSESDIDLAALHSGNKDEILSNGR</sequence>
<evidence type="ECO:0000256" key="1">
    <source>
        <dbReference type="SAM" id="MobiDB-lite"/>
    </source>
</evidence>
<protein>
    <submittedName>
        <fullName evidence="3">Uncharacterized protein</fullName>
    </submittedName>
</protein>
<name>A0A1I7S8F9_BURXY</name>